<dbReference type="STRING" id="554065.E1ZJL3"/>
<dbReference type="SUPFAM" id="SSF53756">
    <property type="entry name" value="UDP-Glycosyltransferase/glycogen phosphorylase"/>
    <property type="match status" value="1"/>
</dbReference>
<keyword evidence="4" id="KW-1185">Reference proteome</keyword>
<dbReference type="PANTHER" id="PTHR46083:SF5">
    <property type="entry name" value="STARCH SYNTHASE 3, CHLOROPLASTIC_AMYLOPLASTIC"/>
    <property type="match status" value="1"/>
</dbReference>
<dbReference type="EMBL" id="GL433849">
    <property type="protein sequence ID" value="EFN53886.1"/>
    <property type="molecule type" value="Genomic_DNA"/>
</dbReference>
<dbReference type="GeneID" id="17353358"/>
<name>E1ZJL3_CHLVA</name>
<evidence type="ECO:0000256" key="2">
    <source>
        <dbReference type="ARBA" id="ARBA00012588"/>
    </source>
</evidence>
<dbReference type="KEGG" id="cvr:CHLNCDRAFT_136031"/>
<comment type="catalytic activity">
    <reaction evidence="1">
        <text>[(1-&gt;4)-alpha-D-glucosyl](n) + ADP-alpha-D-glucose = [(1-&gt;4)-alpha-D-glucosyl](n+1) + ADP + H(+)</text>
        <dbReference type="Rhea" id="RHEA:18189"/>
        <dbReference type="Rhea" id="RHEA-COMP:9584"/>
        <dbReference type="Rhea" id="RHEA-COMP:9587"/>
        <dbReference type="ChEBI" id="CHEBI:15378"/>
        <dbReference type="ChEBI" id="CHEBI:15444"/>
        <dbReference type="ChEBI" id="CHEBI:57498"/>
        <dbReference type="ChEBI" id="CHEBI:456216"/>
        <dbReference type="EC" id="2.4.1.21"/>
    </reaction>
</comment>
<dbReference type="AlphaFoldDB" id="E1ZJL3"/>
<evidence type="ECO:0000256" key="1">
    <source>
        <dbReference type="ARBA" id="ARBA00001478"/>
    </source>
</evidence>
<reference evidence="3 4" key="1">
    <citation type="journal article" date="2010" name="Plant Cell">
        <title>The Chlorella variabilis NC64A genome reveals adaptation to photosymbiosis, coevolution with viruses, and cryptic sex.</title>
        <authorList>
            <person name="Blanc G."/>
            <person name="Duncan G."/>
            <person name="Agarkova I."/>
            <person name="Borodovsky M."/>
            <person name="Gurnon J."/>
            <person name="Kuo A."/>
            <person name="Lindquist E."/>
            <person name="Lucas S."/>
            <person name="Pangilinan J."/>
            <person name="Polle J."/>
            <person name="Salamov A."/>
            <person name="Terry A."/>
            <person name="Yamada T."/>
            <person name="Dunigan D.D."/>
            <person name="Grigoriev I.V."/>
            <person name="Claverie J.M."/>
            <person name="Van Etten J.L."/>
        </authorList>
    </citation>
    <scope>NUCLEOTIDE SEQUENCE [LARGE SCALE GENOMIC DNA]</scope>
    <source>
        <strain evidence="3 4">NC64A</strain>
    </source>
</reference>
<protein>
    <recommendedName>
        <fullName evidence="2">starch synthase</fullName>
        <ecNumber evidence="2">2.4.1.21</ecNumber>
    </recommendedName>
</protein>
<dbReference type="Gene3D" id="3.40.50.2000">
    <property type="entry name" value="Glycogen Phosphorylase B"/>
    <property type="match status" value="2"/>
</dbReference>
<proteinExistence type="predicted"/>
<evidence type="ECO:0000313" key="4">
    <source>
        <dbReference type="Proteomes" id="UP000008141"/>
    </source>
</evidence>
<dbReference type="OMA" id="WWNGLAK"/>
<dbReference type="GO" id="GO:0009011">
    <property type="term" value="F:alpha-1,4-glucan glucosyltransferase (ADP-glucose donor) activity"/>
    <property type="evidence" value="ECO:0007669"/>
    <property type="project" value="UniProtKB-EC"/>
</dbReference>
<accession>E1ZJL3</accession>
<dbReference type="OrthoDB" id="2018403at2759"/>
<sequence>MEVNGFSFEGMDEGAIDYALNRALSRFFNDRDWWNGLAKRVMQMDWSWNSPALDYLELYYRALKRN</sequence>
<evidence type="ECO:0000313" key="3">
    <source>
        <dbReference type="EMBL" id="EFN53886.1"/>
    </source>
</evidence>
<dbReference type="EC" id="2.4.1.21" evidence="2"/>
<organism evidence="4">
    <name type="scientific">Chlorella variabilis</name>
    <name type="common">Green alga</name>
    <dbReference type="NCBI Taxonomy" id="554065"/>
    <lineage>
        <taxon>Eukaryota</taxon>
        <taxon>Viridiplantae</taxon>
        <taxon>Chlorophyta</taxon>
        <taxon>core chlorophytes</taxon>
        <taxon>Trebouxiophyceae</taxon>
        <taxon>Chlorellales</taxon>
        <taxon>Chlorellaceae</taxon>
        <taxon>Chlorella clade</taxon>
        <taxon>Chlorella</taxon>
    </lineage>
</organism>
<dbReference type="RefSeq" id="XP_005845988.1">
    <property type="nucleotide sequence ID" value="XM_005845926.1"/>
</dbReference>
<dbReference type="PANTHER" id="PTHR46083">
    <property type="match status" value="1"/>
</dbReference>
<dbReference type="InParanoid" id="E1ZJL3"/>
<dbReference type="Proteomes" id="UP000008141">
    <property type="component" value="Unassembled WGS sequence"/>
</dbReference>
<gene>
    <name evidence="3" type="ORF">CHLNCDRAFT_136031</name>
</gene>